<protein>
    <recommendedName>
        <fullName evidence="1">Knr4/Smi1-like domain-containing protein</fullName>
    </recommendedName>
</protein>
<reference evidence="2 3" key="1">
    <citation type="submission" date="2019-10" db="EMBL/GenBank/DDBJ databases">
        <title>Description of Paenibacillus pedi sp. nov.</title>
        <authorList>
            <person name="Carlier A."/>
            <person name="Qi S."/>
        </authorList>
    </citation>
    <scope>NUCLEOTIDE SEQUENCE [LARGE SCALE GENOMIC DNA]</scope>
    <source>
        <strain evidence="2 3">LMG 31457</strain>
    </source>
</reference>
<dbReference type="SUPFAM" id="SSF160631">
    <property type="entry name" value="SMI1/KNR4-like"/>
    <property type="match status" value="1"/>
</dbReference>
<organism evidence="2 3">
    <name type="scientific">Paenibacillus planticolens</name>
    <dbReference type="NCBI Taxonomy" id="2654976"/>
    <lineage>
        <taxon>Bacteria</taxon>
        <taxon>Bacillati</taxon>
        <taxon>Bacillota</taxon>
        <taxon>Bacilli</taxon>
        <taxon>Bacillales</taxon>
        <taxon>Paenibacillaceae</taxon>
        <taxon>Paenibacillus</taxon>
    </lineage>
</organism>
<evidence type="ECO:0000259" key="1">
    <source>
        <dbReference type="SMART" id="SM00860"/>
    </source>
</evidence>
<evidence type="ECO:0000313" key="2">
    <source>
        <dbReference type="EMBL" id="NOV01291.1"/>
    </source>
</evidence>
<dbReference type="EMBL" id="WHNZ01000030">
    <property type="protein sequence ID" value="NOV01291.1"/>
    <property type="molecule type" value="Genomic_DNA"/>
</dbReference>
<dbReference type="Proteomes" id="UP000618579">
    <property type="component" value="Unassembled WGS sequence"/>
</dbReference>
<dbReference type="Gene3D" id="3.40.1580.10">
    <property type="entry name" value="SMI1/KNR4-like"/>
    <property type="match status" value="1"/>
</dbReference>
<accession>A0ABX1ZMI5</accession>
<dbReference type="SMART" id="SM00860">
    <property type="entry name" value="SMI1_KNR4"/>
    <property type="match status" value="1"/>
</dbReference>
<dbReference type="Pfam" id="PF09346">
    <property type="entry name" value="SMI1_KNR4"/>
    <property type="match status" value="1"/>
</dbReference>
<evidence type="ECO:0000313" key="3">
    <source>
        <dbReference type="Proteomes" id="UP000618579"/>
    </source>
</evidence>
<dbReference type="InterPro" id="IPR018958">
    <property type="entry name" value="Knr4/Smi1-like_dom"/>
</dbReference>
<name>A0ABX1ZMI5_9BACL</name>
<gene>
    <name evidence="2" type="ORF">GC097_14840</name>
</gene>
<comment type="caution">
    <text evidence="2">The sequence shown here is derived from an EMBL/GenBank/DDBJ whole genome shotgun (WGS) entry which is preliminary data.</text>
</comment>
<dbReference type="RefSeq" id="WP_171684118.1">
    <property type="nucleotide sequence ID" value="NZ_WHNZ01000030.1"/>
</dbReference>
<feature type="domain" description="Knr4/Smi1-like" evidence="1">
    <location>
        <begin position="11"/>
        <end position="148"/>
    </location>
</feature>
<keyword evidence="3" id="KW-1185">Reference proteome</keyword>
<proteinExistence type="predicted"/>
<dbReference type="InterPro" id="IPR037883">
    <property type="entry name" value="Knr4/Smi1-like_sf"/>
</dbReference>
<sequence length="152" mass="17650">MHFEMDNTFAPISLEAIQEVEKRYGFILPNDYKDFLLKYNGGKPRPNVMFTTKNGFLTSYLISVLPLFDRKVPSLVGNFLFFNKEEGNLPSNIITFGEDPLRNLLCISVEGNNTGFIYYWDYMNDDSDTPTYDHLVLISESFSKFIEELRTE</sequence>